<reference evidence="1 2" key="1">
    <citation type="submission" date="2020-08" db="EMBL/GenBank/DDBJ databases">
        <title>Sequencing the genomes of 1000 actinobacteria strains.</title>
        <authorList>
            <person name="Klenk H.-P."/>
        </authorList>
    </citation>
    <scope>NUCLEOTIDE SEQUENCE [LARGE SCALE GENOMIC DNA]</scope>
    <source>
        <strain evidence="1 2">DSM 24823</strain>
    </source>
</reference>
<dbReference type="PANTHER" id="PTHR30632">
    <property type="entry name" value="MOLYBDATE-BINDING PERIPLASMIC PROTEIN"/>
    <property type="match status" value="1"/>
</dbReference>
<dbReference type="RefSeq" id="WP_184282150.1">
    <property type="nucleotide sequence ID" value="NZ_BAAAPG010000001.1"/>
</dbReference>
<dbReference type="EMBL" id="JACHMU010000001">
    <property type="protein sequence ID" value="MBB5742607.1"/>
    <property type="molecule type" value="Genomic_DNA"/>
</dbReference>
<comment type="caution">
    <text evidence="1">The sequence shown here is derived from an EMBL/GenBank/DDBJ whole genome shotgun (WGS) entry which is preliminary data.</text>
</comment>
<dbReference type="SUPFAM" id="SSF53850">
    <property type="entry name" value="Periplasmic binding protein-like II"/>
    <property type="match status" value="1"/>
</dbReference>
<name>A0A7W9CC85_9MICO</name>
<accession>A0A7W9CC85</accession>
<evidence type="ECO:0000313" key="1">
    <source>
        <dbReference type="EMBL" id="MBB5742607.1"/>
    </source>
</evidence>
<dbReference type="PANTHER" id="PTHR30632:SF11">
    <property type="entry name" value="BLR4797 PROTEIN"/>
    <property type="match status" value="1"/>
</dbReference>
<dbReference type="InterPro" id="IPR050682">
    <property type="entry name" value="ModA/WtpA"/>
</dbReference>
<evidence type="ECO:0000313" key="2">
    <source>
        <dbReference type="Proteomes" id="UP000517712"/>
    </source>
</evidence>
<dbReference type="AlphaFoldDB" id="A0A7W9CC85"/>
<dbReference type="Gene3D" id="3.40.190.10">
    <property type="entry name" value="Periplasmic binding protein-like II"/>
    <property type="match status" value="2"/>
</dbReference>
<gene>
    <name evidence="1" type="ORF">HD600_001104</name>
</gene>
<organism evidence="1 2">
    <name type="scientific">Microbacterium ginsengiterrae</name>
    <dbReference type="NCBI Taxonomy" id="546115"/>
    <lineage>
        <taxon>Bacteria</taxon>
        <taxon>Bacillati</taxon>
        <taxon>Actinomycetota</taxon>
        <taxon>Actinomycetes</taxon>
        <taxon>Micrococcales</taxon>
        <taxon>Microbacteriaceae</taxon>
        <taxon>Microbacterium</taxon>
    </lineage>
</organism>
<dbReference type="Proteomes" id="UP000517712">
    <property type="component" value="Unassembled WGS sequence"/>
</dbReference>
<sequence length="233" mass="23620">MKAISSMATRHLLSDLADAAVDAGLPAVDIESVGGVDAETRVSAGEPVDLVFLASGALKRLADAGQVNAATVAPVVLSQVAVAVPSGSGEPAARSDSFAYESAEGVRAALRAAERIGYSTGPSGTALVRMIDDWGMTEELGDRLVQARPGVPVAASLADGDVDLGFQQLSELVGQPGVRILGVMPADAAIDTVFSGAVAAASTDPQRAAEVLAFFASDAAAPLVRRHGFRIPD</sequence>
<dbReference type="Pfam" id="PF13531">
    <property type="entry name" value="SBP_bac_11"/>
    <property type="match status" value="1"/>
</dbReference>
<keyword evidence="2" id="KW-1185">Reference proteome</keyword>
<proteinExistence type="predicted"/>
<dbReference type="GO" id="GO:0015689">
    <property type="term" value="P:molybdate ion transport"/>
    <property type="evidence" value="ECO:0007669"/>
    <property type="project" value="TreeGrafter"/>
</dbReference>
<protein>
    <submittedName>
        <fullName evidence="1">Molybdate transport system substrate-binding protein</fullName>
    </submittedName>
</protein>
<dbReference type="GO" id="GO:0030973">
    <property type="term" value="F:molybdate ion binding"/>
    <property type="evidence" value="ECO:0007669"/>
    <property type="project" value="TreeGrafter"/>
</dbReference>